<dbReference type="InterPro" id="IPR025524">
    <property type="entry name" value="DUF4412"/>
</dbReference>
<dbReference type="Gene3D" id="2.50.20.10">
    <property type="entry name" value="Lipoprotein localisation LolA/LolB/LppX"/>
    <property type="match status" value="1"/>
</dbReference>
<proteinExistence type="predicted"/>
<accession>A0ABM7PIT2</accession>
<feature type="signal peptide" evidence="1">
    <location>
        <begin position="1"/>
        <end position="21"/>
    </location>
</feature>
<dbReference type="Pfam" id="PF14371">
    <property type="entry name" value="DUF4412"/>
    <property type="match status" value="1"/>
</dbReference>
<dbReference type="RefSeq" id="WP_236888901.1">
    <property type="nucleotide sequence ID" value="NZ_AP024488.1"/>
</dbReference>
<feature type="chain" id="PRO_5047439571" description="DUF4412 domain-containing protein" evidence="1">
    <location>
        <begin position="22"/>
        <end position="292"/>
    </location>
</feature>
<evidence type="ECO:0000313" key="3">
    <source>
        <dbReference type="EMBL" id="BCS97478.1"/>
    </source>
</evidence>
<dbReference type="Proteomes" id="UP001320148">
    <property type="component" value="Chromosome"/>
</dbReference>
<gene>
    <name evidence="3" type="ORF">DSLASN_31100</name>
</gene>
<sequence length="292" mass="31667">MKRFTHVLSLAAILLFVTAVSGLCENGQAVYDRYKQTEKKMEKALVNIVMTLTMEGEGNITDTTIYIKGKKRRMEATVKKSSNPMMGKPGDKTIMIDDGVTSTIFSPQFGKMSSPSQAADDMDEPPQSVEYMGKESVEGLKCHKINVAGSYGEQETLWISVTGDALVKAESTNDGEKTVTVNSNFKEIHGFLLPQATKTYEDGALSGTATVTKIKTGAKLKDSLFDPEKVEGYENASAAPAAPQFSGQTQVMGQMMMMGMEIERLNREGKTEEAAALQKQLEAMAAGMGAQQ</sequence>
<feature type="domain" description="DUF4412" evidence="2">
    <location>
        <begin position="48"/>
        <end position="225"/>
    </location>
</feature>
<reference evidence="3 4" key="1">
    <citation type="submission" date="2021-02" db="EMBL/GenBank/DDBJ databases">
        <title>Complete genome of Desulfoluna sp. strain ASN36.</title>
        <authorList>
            <person name="Takahashi A."/>
            <person name="Kojima H."/>
            <person name="Fukui M."/>
        </authorList>
    </citation>
    <scope>NUCLEOTIDE SEQUENCE [LARGE SCALE GENOMIC DNA]</scope>
    <source>
        <strain evidence="3 4">ASN36</strain>
    </source>
</reference>
<keyword evidence="1" id="KW-0732">Signal</keyword>
<evidence type="ECO:0000256" key="1">
    <source>
        <dbReference type="SAM" id="SignalP"/>
    </source>
</evidence>
<protein>
    <recommendedName>
        <fullName evidence="2">DUF4412 domain-containing protein</fullName>
    </recommendedName>
</protein>
<organism evidence="3 4">
    <name type="scientific">Desulfoluna limicola</name>
    <dbReference type="NCBI Taxonomy" id="2810562"/>
    <lineage>
        <taxon>Bacteria</taxon>
        <taxon>Pseudomonadati</taxon>
        <taxon>Thermodesulfobacteriota</taxon>
        <taxon>Desulfobacteria</taxon>
        <taxon>Desulfobacterales</taxon>
        <taxon>Desulfolunaceae</taxon>
        <taxon>Desulfoluna</taxon>
    </lineage>
</organism>
<keyword evidence="4" id="KW-1185">Reference proteome</keyword>
<name>A0ABM7PIT2_9BACT</name>
<dbReference type="EMBL" id="AP024488">
    <property type="protein sequence ID" value="BCS97478.1"/>
    <property type="molecule type" value="Genomic_DNA"/>
</dbReference>
<evidence type="ECO:0000259" key="2">
    <source>
        <dbReference type="Pfam" id="PF14371"/>
    </source>
</evidence>
<evidence type="ECO:0000313" key="4">
    <source>
        <dbReference type="Proteomes" id="UP001320148"/>
    </source>
</evidence>